<dbReference type="SUPFAM" id="SSF48403">
    <property type="entry name" value="Ankyrin repeat"/>
    <property type="match status" value="1"/>
</dbReference>
<dbReference type="SMART" id="SM00248">
    <property type="entry name" value="ANK"/>
    <property type="match status" value="5"/>
</dbReference>
<evidence type="ECO:0000256" key="3">
    <source>
        <dbReference type="PROSITE-ProRule" id="PRU00023"/>
    </source>
</evidence>
<keyword evidence="4" id="KW-0732">Signal</keyword>
<dbReference type="OrthoDB" id="5504283at2"/>
<dbReference type="InterPro" id="IPR002110">
    <property type="entry name" value="Ankyrin_rpt"/>
</dbReference>
<evidence type="ECO:0000256" key="2">
    <source>
        <dbReference type="ARBA" id="ARBA00023043"/>
    </source>
</evidence>
<feature type="chain" id="PRO_5003687189" evidence="4">
    <location>
        <begin position="26"/>
        <end position="184"/>
    </location>
</feature>
<dbReference type="RefSeq" id="WP_014810308.1">
    <property type="nucleotide sequence ID" value="NC_018025.1"/>
</dbReference>
<dbReference type="Pfam" id="PF12796">
    <property type="entry name" value="Ank_2"/>
    <property type="match status" value="1"/>
</dbReference>
<dbReference type="HOGENOM" id="CLU_000134_18_1_7"/>
<accession>I4C6H5</accession>
<feature type="repeat" description="ANK" evidence="3">
    <location>
        <begin position="91"/>
        <end position="123"/>
    </location>
</feature>
<sequence>MQKSKISVLGIMICTVLLICSTSFSDQNLELIEAAQKGDLKRVQDLLNKGCDVETKNRDGITALMAAAFNNHLEIMKLLLEWEANVNVMANGVSLLMVSSTMGQTPVVQLLLEWEADANAKDSSGVTSLMAASYEGHFDIVKLLIENRADIHAKSKDGDTALLAATTKGHTKIMELLKAHGAKE</sequence>
<dbReference type="PANTHER" id="PTHR24171:SF9">
    <property type="entry name" value="ANKYRIN REPEAT DOMAIN-CONTAINING PROTEIN 39"/>
    <property type="match status" value="1"/>
</dbReference>
<dbReference type="Pfam" id="PF13637">
    <property type="entry name" value="Ank_4"/>
    <property type="match status" value="1"/>
</dbReference>
<dbReference type="Gene3D" id="1.25.40.20">
    <property type="entry name" value="Ankyrin repeat-containing domain"/>
    <property type="match status" value="1"/>
</dbReference>
<dbReference type="EMBL" id="CP003360">
    <property type="protein sequence ID" value="AFM25166.1"/>
    <property type="molecule type" value="Genomic_DNA"/>
</dbReference>
<gene>
    <name evidence="5" type="ordered locus">Desti_2485</name>
</gene>
<feature type="repeat" description="ANK" evidence="3">
    <location>
        <begin position="124"/>
        <end position="156"/>
    </location>
</feature>
<dbReference type="Proteomes" id="UP000006055">
    <property type="component" value="Chromosome"/>
</dbReference>
<dbReference type="PROSITE" id="PS50297">
    <property type="entry name" value="ANK_REP_REGION"/>
    <property type="match status" value="4"/>
</dbReference>
<keyword evidence="2 3" id="KW-0040">ANK repeat</keyword>
<dbReference type="PRINTS" id="PR01415">
    <property type="entry name" value="ANKYRIN"/>
</dbReference>
<dbReference type="AlphaFoldDB" id="I4C6H5"/>
<evidence type="ECO:0000256" key="1">
    <source>
        <dbReference type="ARBA" id="ARBA00022737"/>
    </source>
</evidence>
<feature type="repeat" description="ANK" evidence="3">
    <location>
        <begin position="157"/>
        <end position="184"/>
    </location>
</feature>
<protein>
    <submittedName>
        <fullName evidence="5">Ankyrin repeat-containing protein</fullName>
    </submittedName>
</protein>
<reference evidence="6" key="1">
    <citation type="submission" date="2012-06" db="EMBL/GenBank/DDBJ databases">
        <title>Complete sequence of chromosome of Desulfomonile tiedjei DSM 6799.</title>
        <authorList>
            <person name="Lucas S."/>
            <person name="Copeland A."/>
            <person name="Lapidus A."/>
            <person name="Glavina del Rio T."/>
            <person name="Dalin E."/>
            <person name="Tice H."/>
            <person name="Bruce D."/>
            <person name="Goodwin L."/>
            <person name="Pitluck S."/>
            <person name="Peters L."/>
            <person name="Ovchinnikova G."/>
            <person name="Zeytun A."/>
            <person name="Lu M."/>
            <person name="Kyrpides N."/>
            <person name="Mavromatis K."/>
            <person name="Ivanova N."/>
            <person name="Brettin T."/>
            <person name="Detter J.C."/>
            <person name="Han C."/>
            <person name="Larimer F."/>
            <person name="Land M."/>
            <person name="Hauser L."/>
            <person name="Markowitz V."/>
            <person name="Cheng J.-F."/>
            <person name="Hugenholtz P."/>
            <person name="Woyke T."/>
            <person name="Wu D."/>
            <person name="Spring S."/>
            <person name="Schroeder M."/>
            <person name="Brambilla E."/>
            <person name="Klenk H.-P."/>
            <person name="Eisen J.A."/>
        </authorList>
    </citation>
    <scope>NUCLEOTIDE SEQUENCE [LARGE SCALE GENOMIC DNA]</scope>
    <source>
        <strain evidence="6">ATCC 49306 / DSM 6799 / DCB-1</strain>
    </source>
</reference>
<evidence type="ECO:0000313" key="5">
    <source>
        <dbReference type="EMBL" id="AFM25166.1"/>
    </source>
</evidence>
<feature type="signal peptide" evidence="4">
    <location>
        <begin position="1"/>
        <end position="25"/>
    </location>
</feature>
<organism evidence="5 6">
    <name type="scientific">Desulfomonile tiedjei (strain ATCC 49306 / DSM 6799 / DCB-1)</name>
    <dbReference type="NCBI Taxonomy" id="706587"/>
    <lineage>
        <taxon>Bacteria</taxon>
        <taxon>Pseudomonadati</taxon>
        <taxon>Thermodesulfobacteriota</taxon>
        <taxon>Desulfomonilia</taxon>
        <taxon>Desulfomonilales</taxon>
        <taxon>Desulfomonilaceae</taxon>
        <taxon>Desulfomonile</taxon>
    </lineage>
</organism>
<dbReference type="STRING" id="706587.Desti_2485"/>
<dbReference type="PANTHER" id="PTHR24171">
    <property type="entry name" value="ANKYRIN REPEAT DOMAIN-CONTAINING PROTEIN 39-RELATED"/>
    <property type="match status" value="1"/>
</dbReference>
<keyword evidence="6" id="KW-1185">Reference proteome</keyword>
<proteinExistence type="predicted"/>
<keyword evidence="1" id="KW-0677">Repeat</keyword>
<name>I4C6H5_DESTA</name>
<feature type="repeat" description="ANK" evidence="3">
    <location>
        <begin position="59"/>
        <end position="91"/>
    </location>
</feature>
<dbReference type="InterPro" id="IPR036770">
    <property type="entry name" value="Ankyrin_rpt-contain_sf"/>
</dbReference>
<evidence type="ECO:0000256" key="4">
    <source>
        <dbReference type="SAM" id="SignalP"/>
    </source>
</evidence>
<dbReference type="KEGG" id="dti:Desti_2485"/>
<evidence type="ECO:0000313" key="6">
    <source>
        <dbReference type="Proteomes" id="UP000006055"/>
    </source>
</evidence>
<dbReference type="PROSITE" id="PS50088">
    <property type="entry name" value="ANK_REPEAT"/>
    <property type="match status" value="4"/>
</dbReference>
<dbReference type="eggNOG" id="COG0666">
    <property type="taxonomic scope" value="Bacteria"/>
</dbReference>